<evidence type="ECO:0000259" key="2">
    <source>
        <dbReference type="Pfam" id="PF03097"/>
    </source>
</evidence>
<dbReference type="Proteomes" id="UP001237642">
    <property type="component" value="Unassembled WGS sequence"/>
</dbReference>
<sequence>MLLHLRSSSQHVRTDSEEATAPSNVASLNEHTEINWHHVQFKTTLFLAEACGRYAAQLYDKKEFGEEIAWLKKGIDALHEARKSFSKGTAHQILDAFNTSESNLKYKLERAMKENDQVYRMRVPDKEMDFPESFLALEGH</sequence>
<feature type="domain" description="BRO1" evidence="2">
    <location>
        <begin position="25"/>
        <end position="126"/>
    </location>
</feature>
<reference evidence="3" key="1">
    <citation type="submission" date="2023-02" db="EMBL/GenBank/DDBJ databases">
        <title>Genome of toxic invasive species Heracleum sosnowskyi carries increased number of genes despite the absence of recent whole-genome duplications.</title>
        <authorList>
            <person name="Schelkunov M."/>
            <person name="Shtratnikova V."/>
            <person name="Makarenko M."/>
            <person name="Klepikova A."/>
            <person name="Omelchenko D."/>
            <person name="Novikova G."/>
            <person name="Obukhova E."/>
            <person name="Bogdanov V."/>
            <person name="Penin A."/>
            <person name="Logacheva M."/>
        </authorList>
    </citation>
    <scope>NUCLEOTIDE SEQUENCE</scope>
    <source>
        <strain evidence="3">Hsosn_3</strain>
        <tissue evidence="3">Leaf</tissue>
    </source>
</reference>
<keyword evidence="4" id="KW-1185">Reference proteome</keyword>
<dbReference type="InterPro" id="IPR038499">
    <property type="entry name" value="BRO1_sf"/>
</dbReference>
<evidence type="ECO:0000256" key="1">
    <source>
        <dbReference type="SAM" id="MobiDB-lite"/>
    </source>
</evidence>
<dbReference type="GO" id="GO:0005768">
    <property type="term" value="C:endosome"/>
    <property type="evidence" value="ECO:0007669"/>
    <property type="project" value="TreeGrafter"/>
</dbReference>
<feature type="region of interest" description="Disordered" evidence="1">
    <location>
        <begin position="1"/>
        <end position="23"/>
    </location>
</feature>
<dbReference type="Pfam" id="PF03097">
    <property type="entry name" value="BRO1"/>
    <property type="match status" value="1"/>
</dbReference>
<dbReference type="Gene3D" id="1.25.40.280">
    <property type="entry name" value="alix/aip1 like domains"/>
    <property type="match status" value="1"/>
</dbReference>
<reference evidence="3" key="2">
    <citation type="submission" date="2023-05" db="EMBL/GenBank/DDBJ databases">
        <authorList>
            <person name="Schelkunov M.I."/>
        </authorList>
    </citation>
    <scope>NUCLEOTIDE SEQUENCE</scope>
    <source>
        <strain evidence="3">Hsosn_3</strain>
        <tissue evidence="3">Leaf</tissue>
    </source>
</reference>
<proteinExistence type="predicted"/>
<evidence type="ECO:0000313" key="4">
    <source>
        <dbReference type="Proteomes" id="UP001237642"/>
    </source>
</evidence>
<comment type="caution">
    <text evidence="3">The sequence shown here is derived from an EMBL/GenBank/DDBJ whole genome shotgun (WGS) entry which is preliminary data.</text>
</comment>
<dbReference type="PANTHER" id="PTHR23030">
    <property type="entry name" value="PCD6 INTERACTING PROTEIN-RELATED"/>
    <property type="match status" value="1"/>
</dbReference>
<feature type="compositionally biased region" description="Polar residues" evidence="1">
    <location>
        <begin position="1"/>
        <end position="11"/>
    </location>
</feature>
<dbReference type="GO" id="GO:0043328">
    <property type="term" value="P:protein transport to vacuole involved in ubiquitin-dependent protein catabolic process via the multivesicular body sorting pathway"/>
    <property type="evidence" value="ECO:0007669"/>
    <property type="project" value="TreeGrafter"/>
</dbReference>
<dbReference type="PANTHER" id="PTHR23030:SF30">
    <property type="entry name" value="TYROSINE-PROTEIN PHOSPHATASE NON-RECEPTOR TYPE 23"/>
    <property type="match status" value="1"/>
</dbReference>
<organism evidence="3 4">
    <name type="scientific">Heracleum sosnowskyi</name>
    <dbReference type="NCBI Taxonomy" id="360622"/>
    <lineage>
        <taxon>Eukaryota</taxon>
        <taxon>Viridiplantae</taxon>
        <taxon>Streptophyta</taxon>
        <taxon>Embryophyta</taxon>
        <taxon>Tracheophyta</taxon>
        <taxon>Spermatophyta</taxon>
        <taxon>Magnoliopsida</taxon>
        <taxon>eudicotyledons</taxon>
        <taxon>Gunneridae</taxon>
        <taxon>Pentapetalae</taxon>
        <taxon>asterids</taxon>
        <taxon>campanulids</taxon>
        <taxon>Apiales</taxon>
        <taxon>Apiaceae</taxon>
        <taxon>Apioideae</taxon>
        <taxon>apioid superclade</taxon>
        <taxon>Tordylieae</taxon>
        <taxon>Tordyliinae</taxon>
        <taxon>Heracleum</taxon>
    </lineage>
</organism>
<name>A0AAD8MP37_9APIA</name>
<dbReference type="EMBL" id="JAUIZM010000006">
    <property type="protein sequence ID" value="KAK1378873.1"/>
    <property type="molecule type" value="Genomic_DNA"/>
</dbReference>
<gene>
    <name evidence="3" type="ORF">POM88_025617</name>
</gene>
<evidence type="ECO:0000313" key="3">
    <source>
        <dbReference type="EMBL" id="KAK1378873.1"/>
    </source>
</evidence>
<dbReference type="InterPro" id="IPR004328">
    <property type="entry name" value="BRO1_dom"/>
</dbReference>
<accession>A0AAD8MP37</accession>
<dbReference type="AlphaFoldDB" id="A0AAD8MP37"/>
<protein>
    <recommendedName>
        <fullName evidence="2">BRO1 domain-containing protein</fullName>
    </recommendedName>
</protein>